<keyword evidence="6" id="KW-1185">Reference proteome</keyword>
<keyword evidence="1" id="KW-0031">Aminopeptidase</keyword>
<dbReference type="InterPro" id="IPR050278">
    <property type="entry name" value="Serine_Prot_S9B/DPPIV"/>
</dbReference>
<dbReference type="GO" id="GO:0008239">
    <property type="term" value="F:dipeptidyl-peptidase activity"/>
    <property type="evidence" value="ECO:0007669"/>
    <property type="project" value="TreeGrafter"/>
</dbReference>
<keyword evidence="1" id="KW-0645">Protease</keyword>
<gene>
    <name evidence="5" type="ORF">X801_07651</name>
</gene>
<proteinExistence type="predicted"/>
<evidence type="ECO:0000256" key="2">
    <source>
        <dbReference type="ARBA" id="ARBA00022825"/>
    </source>
</evidence>
<dbReference type="GO" id="GO:0008236">
    <property type="term" value="F:serine-type peptidase activity"/>
    <property type="evidence" value="ECO:0007669"/>
    <property type="project" value="UniProtKB-KW"/>
</dbReference>
<keyword evidence="2" id="KW-0720">Serine protease</keyword>
<dbReference type="InterPro" id="IPR029058">
    <property type="entry name" value="AB_hydrolase_fold"/>
</dbReference>
<keyword evidence="3" id="KW-0325">Glycoprotein</keyword>
<name>A0A1S8WQ04_OPIVI</name>
<evidence type="ECO:0000256" key="3">
    <source>
        <dbReference type="ARBA" id="ARBA00023180"/>
    </source>
</evidence>
<evidence type="ECO:0000313" key="5">
    <source>
        <dbReference type="EMBL" id="OON16536.1"/>
    </source>
</evidence>
<dbReference type="PANTHER" id="PTHR11731:SF200">
    <property type="entry name" value="DIPEPTIDYL PEPTIDASE 10, ISOFORM B"/>
    <property type="match status" value="1"/>
</dbReference>
<dbReference type="GO" id="GO:0004177">
    <property type="term" value="F:aminopeptidase activity"/>
    <property type="evidence" value="ECO:0007669"/>
    <property type="project" value="UniProtKB-KW"/>
</dbReference>
<dbReference type="PANTHER" id="PTHR11731">
    <property type="entry name" value="PROTEASE FAMILY S9B,C DIPEPTIDYL-PEPTIDASE IV-RELATED"/>
    <property type="match status" value="1"/>
</dbReference>
<dbReference type="GO" id="GO:0005886">
    <property type="term" value="C:plasma membrane"/>
    <property type="evidence" value="ECO:0007669"/>
    <property type="project" value="TreeGrafter"/>
</dbReference>
<dbReference type="AlphaFoldDB" id="A0A1S8WQ04"/>
<evidence type="ECO:0000256" key="1">
    <source>
        <dbReference type="ARBA" id="ARBA00022438"/>
    </source>
</evidence>
<protein>
    <recommendedName>
        <fullName evidence="4">Peptidase S9 prolyl oligopeptidase catalytic domain-containing protein</fullName>
    </recommendedName>
</protein>
<feature type="domain" description="Peptidase S9 prolyl oligopeptidase catalytic" evidence="4">
    <location>
        <begin position="44"/>
        <end position="122"/>
    </location>
</feature>
<dbReference type="InterPro" id="IPR001375">
    <property type="entry name" value="Peptidase_S9_cat"/>
</dbReference>
<organism evidence="5 6">
    <name type="scientific">Opisthorchis viverrini</name>
    <name type="common">Southeast Asian liver fluke</name>
    <dbReference type="NCBI Taxonomy" id="6198"/>
    <lineage>
        <taxon>Eukaryota</taxon>
        <taxon>Metazoa</taxon>
        <taxon>Spiralia</taxon>
        <taxon>Lophotrochozoa</taxon>
        <taxon>Platyhelminthes</taxon>
        <taxon>Trematoda</taxon>
        <taxon>Digenea</taxon>
        <taxon>Opisthorchiida</taxon>
        <taxon>Opisthorchiata</taxon>
        <taxon>Opisthorchiidae</taxon>
        <taxon>Opisthorchis</taxon>
    </lineage>
</organism>
<sequence>MSTVVHLNHLRPTEELVRLRSRLWQSESSNIDWSSVSKCTPVVSYGGFTVAHLLGHPENNLTRCGVAVAPVTDFKYYDTVYTERHLGRINDNPDAYLQTQVARNARNFRSKSVLLMHGTADGEFFLITVDAPFPADNFMENDGVE</sequence>
<keyword evidence="1" id="KW-0378">Hydrolase</keyword>
<dbReference type="Proteomes" id="UP000243686">
    <property type="component" value="Unassembled WGS sequence"/>
</dbReference>
<dbReference type="Gene3D" id="3.40.50.1820">
    <property type="entry name" value="alpha/beta hydrolase"/>
    <property type="match status" value="1"/>
</dbReference>
<reference evidence="5 6" key="1">
    <citation type="submission" date="2015-03" db="EMBL/GenBank/DDBJ databases">
        <title>Draft genome of the nematode, Opisthorchis viverrini.</title>
        <authorList>
            <person name="Mitreva M."/>
        </authorList>
    </citation>
    <scope>NUCLEOTIDE SEQUENCE [LARGE SCALE GENOMIC DNA]</scope>
    <source>
        <strain evidence="5">Khon Kaen</strain>
    </source>
</reference>
<evidence type="ECO:0000259" key="4">
    <source>
        <dbReference type="Pfam" id="PF00326"/>
    </source>
</evidence>
<accession>A0A1S8WQ04</accession>
<dbReference type="GO" id="GO:0006508">
    <property type="term" value="P:proteolysis"/>
    <property type="evidence" value="ECO:0007669"/>
    <property type="project" value="InterPro"/>
</dbReference>
<dbReference type="Pfam" id="PF00326">
    <property type="entry name" value="Peptidase_S9"/>
    <property type="match status" value="1"/>
</dbReference>
<dbReference type="EMBL" id="KV897169">
    <property type="protein sequence ID" value="OON16536.1"/>
    <property type="molecule type" value="Genomic_DNA"/>
</dbReference>
<evidence type="ECO:0000313" key="6">
    <source>
        <dbReference type="Proteomes" id="UP000243686"/>
    </source>
</evidence>
<dbReference type="SUPFAM" id="SSF53474">
    <property type="entry name" value="alpha/beta-Hydrolases"/>
    <property type="match status" value="1"/>
</dbReference>